<dbReference type="EMBL" id="CAADHO010000002">
    <property type="protein sequence ID" value="VFQ43850.1"/>
    <property type="molecule type" value="Genomic_DNA"/>
</dbReference>
<dbReference type="Proteomes" id="UP000507962">
    <property type="component" value="Unassembled WGS sequence"/>
</dbReference>
<reference evidence="1 2" key="1">
    <citation type="submission" date="2019-03" db="EMBL/GenBank/DDBJ databases">
        <authorList>
            <person name="Nijsse B."/>
        </authorList>
    </citation>
    <scope>NUCLEOTIDE SEQUENCE [LARGE SCALE GENOMIC DNA]</scope>
    <source>
        <strain evidence="1">Desulfoluna butyratoxydans MSL71</strain>
    </source>
</reference>
<organism evidence="1 2">
    <name type="scientific">Desulfoluna butyratoxydans</name>
    <dbReference type="NCBI Taxonomy" id="231438"/>
    <lineage>
        <taxon>Bacteria</taxon>
        <taxon>Pseudomonadati</taxon>
        <taxon>Thermodesulfobacteriota</taxon>
        <taxon>Desulfobacteria</taxon>
        <taxon>Desulfobacterales</taxon>
        <taxon>Desulfolunaceae</taxon>
        <taxon>Desulfoluna</taxon>
    </lineage>
</organism>
<sequence length="277" mass="31059">MKFKHAIQNLPTICYAFATYDEFLSSLVKHVIDLVDEVKADSVKTATNATMADNTLDWTRYKSIAIHHAPESSEARPVAEFLKTPLSERRVFSNAGGNLEVLSAQHDSFLIQSASVEGSRYVPVVDIYGNFSHIDLSKQNSLGMYTVIENGQDADTALEVHLAPESEEMADLIAFHFAYSYDFDQKGFVHVPDEVAKRNFFRLKCQYEAHRIVGNDSAAIADLVKLVTFLLQLVQNDMTEEQQTLLSGFLETEMSHASLARVDSRHRALGARLKTLR</sequence>
<protein>
    <submittedName>
        <fullName evidence="1">Uncharacterized protein</fullName>
    </submittedName>
</protein>
<proteinExistence type="predicted"/>
<keyword evidence="2" id="KW-1185">Reference proteome</keyword>
<dbReference type="RefSeq" id="WP_180138332.1">
    <property type="nucleotide sequence ID" value="NZ_CAADHO010000002.1"/>
</dbReference>
<accession>A0A4U8YK48</accession>
<dbReference type="AlphaFoldDB" id="A0A4U8YK48"/>
<gene>
    <name evidence="1" type="ORF">MSL71_14910</name>
</gene>
<evidence type="ECO:0000313" key="1">
    <source>
        <dbReference type="EMBL" id="VFQ43850.1"/>
    </source>
</evidence>
<evidence type="ECO:0000313" key="2">
    <source>
        <dbReference type="Proteomes" id="UP000507962"/>
    </source>
</evidence>
<name>A0A4U8YK48_9BACT</name>